<evidence type="ECO:0000256" key="14">
    <source>
        <dbReference type="ARBA" id="ARBA00023098"/>
    </source>
</evidence>
<evidence type="ECO:0000256" key="22">
    <source>
        <dbReference type="ARBA" id="ARBA00038519"/>
    </source>
</evidence>
<evidence type="ECO:0000256" key="11">
    <source>
        <dbReference type="ARBA" id="ARBA00022737"/>
    </source>
</evidence>
<keyword evidence="20" id="KW-0968">Cytoplasmic vesicle</keyword>
<dbReference type="GO" id="GO:0004308">
    <property type="term" value="F:exo-alpha-sialidase activity"/>
    <property type="evidence" value="ECO:0007669"/>
    <property type="project" value="UniProtKB-EC"/>
</dbReference>
<evidence type="ECO:0000256" key="3">
    <source>
        <dbReference type="ARBA" id="ARBA00004227"/>
    </source>
</evidence>
<dbReference type="CDD" id="cd15482">
    <property type="entry name" value="Sialidase_non-viral"/>
    <property type="match status" value="1"/>
</dbReference>
<evidence type="ECO:0000256" key="5">
    <source>
        <dbReference type="ARBA" id="ARBA00004541"/>
    </source>
</evidence>
<feature type="domain" description="Sialidase" evidence="26">
    <location>
        <begin position="248"/>
        <end position="419"/>
    </location>
</feature>
<keyword evidence="11" id="KW-0677">Repeat</keyword>
<evidence type="ECO:0000256" key="1">
    <source>
        <dbReference type="ARBA" id="ARBA00000427"/>
    </source>
</evidence>
<dbReference type="PANTHER" id="PTHR10628:SF25">
    <property type="entry name" value="SIALIDASE-1"/>
    <property type="match status" value="1"/>
</dbReference>
<keyword evidence="19" id="KW-0326">Glycosidase</keyword>
<evidence type="ECO:0000256" key="17">
    <source>
        <dbReference type="ARBA" id="ARBA00023228"/>
    </source>
</evidence>
<dbReference type="EMBL" id="RWIC01001809">
    <property type="protein sequence ID" value="TKC34582.1"/>
    <property type="molecule type" value="Genomic_DNA"/>
</dbReference>
<evidence type="ECO:0000256" key="4">
    <source>
        <dbReference type="ARBA" id="ARBA00004236"/>
    </source>
</evidence>
<evidence type="ECO:0000256" key="8">
    <source>
        <dbReference type="ARBA" id="ARBA00022475"/>
    </source>
</evidence>
<dbReference type="GO" id="GO:0005765">
    <property type="term" value="C:lysosomal membrane"/>
    <property type="evidence" value="ECO:0007669"/>
    <property type="project" value="UniProtKB-SubCell"/>
</dbReference>
<comment type="subunit">
    <text evidence="22">Interacts with cathepsin A (protective protein), beta-galactosidase and N-acetylgalactosamine-6-sulfate sulfatase in a multienzyme complex.</text>
</comment>
<evidence type="ECO:0000256" key="15">
    <source>
        <dbReference type="ARBA" id="ARBA00023136"/>
    </source>
</evidence>
<evidence type="ECO:0000313" key="28">
    <source>
        <dbReference type="Proteomes" id="UP000308365"/>
    </source>
</evidence>
<evidence type="ECO:0000256" key="9">
    <source>
        <dbReference type="ARBA" id="ARBA00022553"/>
    </source>
</evidence>
<dbReference type="InterPro" id="IPR036278">
    <property type="entry name" value="Sialidase_sf"/>
</dbReference>
<comment type="caution">
    <text evidence="27">The sequence shown here is derived from an EMBL/GenBank/DDBJ whole genome shotgun (WGS) entry which is preliminary data.</text>
</comment>
<evidence type="ECO:0000256" key="6">
    <source>
        <dbReference type="ARBA" id="ARBA00009348"/>
    </source>
</evidence>
<dbReference type="PANTHER" id="PTHR10628">
    <property type="entry name" value="SIALIDASE"/>
    <property type="match status" value="1"/>
</dbReference>
<keyword evidence="12" id="KW-0378">Hydrolase</keyword>
<dbReference type="AlphaFoldDB" id="A0A4U1EEN8"/>
<comment type="catalytic activity">
    <reaction evidence="1">
        <text>Hydrolysis of alpha-(2-&gt;3)-, alpha-(2-&gt;6)-, alpha-(2-&gt;8)- glycosidic linkages of terminal sialic acid residues in oligosaccharides, glycoproteins, glycolipids, colominic acid and synthetic substrates.</text>
        <dbReference type="EC" id="3.2.1.18"/>
    </reaction>
</comment>
<dbReference type="GO" id="GO:0009313">
    <property type="term" value="P:oligosaccharide catabolic process"/>
    <property type="evidence" value="ECO:0007669"/>
    <property type="project" value="TreeGrafter"/>
</dbReference>
<keyword evidence="16" id="KW-0325">Glycoprotein</keyword>
<feature type="domain" description="Sialidase" evidence="26">
    <location>
        <begin position="89"/>
        <end position="207"/>
    </location>
</feature>
<evidence type="ECO:0000256" key="18">
    <source>
        <dbReference type="ARBA" id="ARBA00023277"/>
    </source>
</evidence>
<dbReference type="GO" id="GO:0005886">
    <property type="term" value="C:plasma membrane"/>
    <property type="evidence" value="ECO:0007669"/>
    <property type="project" value="UniProtKB-SubCell"/>
</dbReference>
<dbReference type="GO" id="GO:0006689">
    <property type="term" value="P:ganglioside catabolic process"/>
    <property type="evidence" value="ECO:0007669"/>
    <property type="project" value="TreeGrafter"/>
</dbReference>
<dbReference type="GO" id="GO:0031410">
    <property type="term" value="C:cytoplasmic vesicle"/>
    <property type="evidence" value="ECO:0007669"/>
    <property type="project" value="UniProtKB-SubCell"/>
</dbReference>
<keyword evidence="18" id="KW-0119">Carbohydrate metabolism</keyword>
<evidence type="ECO:0000256" key="25">
    <source>
        <dbReference type="ARBA" id="ARBA00041413"/>
    </source>
</evidence>
<evidence type="ECO:0000256" key="19">
    <source>
        <dbReference type="ARBA" id="ARBA00023295"/>
    </source>
</evidence>
<evidence type="ECO:0000256" key="13">
    <source>
        <dbReference type="ARBA" id="ARBA00022963"/>
    </source>
</evidence>
<evidence type="ECO:0000256" key="16">
    <source>
        <dbReference type="ARBA" id="ARBA00023180"/>
    </source>
</evidence>
<reference evidence="28" key="1">
    <citation type="journal article" date="2019" name="IScience">
        <title>Narwhal Genome Reveals Long-Term Low Genetic Diversity despite Current Large Abundance Size.</title>
        <authorList>
            <person name="Westbury M.V."/>
            <person name="Petersen B."/>
            <person name="Garde E."/>
            <person name="Heide-Jorgensen M.P."/>
            <person name="Lorenzen E.D."/>
        </authorList>
    </citation>
    <scope>NUCLEOTIDE SEQUENCE [LARGE SCALE GENOMIC DNA]</scope>
</reference>
<organism evidence="27 28">
    <name type="scientific">Monodon monoceros</name>
    <name type="common">Narwhal</name>
    <name type="synonym">Ceratodon monodon</name>
    <dbReference type="NCBI Taxonomy" id="40151"/>
    <lineage>
        <taxon>Eukaryota</taxon>
        <taxon>Metazoa</taxon>
        <taxon>Chordata</taxon>
        <taxon>Craniata</taxon>
        <taxon>Vertebrata</taxon>
        <taxon>Euteleostomi</taxon>
        <taxon>Mammalia</taxon>
        <taxon>Eutheria</taxon>
        <taxon>Laurasiatheria</taxon>
        <taxon>Artiodactyla</taxon>
        <taxon>Whippomorpha</taxon>
        <taxon>Cetacea</taxon>
        <taxon>Odontoceti</taxon>
        <taxon>Monodontidae</taxon>
        <taxon>Monodon</taxon>
    </lineage>
</organism>
<keyword evidence="8" id="KW-1003">Cell membrane</keyword>
<comment type="similarity">
    <text evidence="6">Belongs to the glycosyl hydrolase 33 family.</text>
</comment>
<accession>A0A4U1EEN8</accession>
<evidence type="ECO:0000256" key="7">
    <source>
        <dbReference type="ARBA" id="ARBA00012733"/>
    </source>
</evidence>
<keyword evidence="17" id="KW-0458">Lysosome</keyword>
<evidence type="ECO:0000256" key="23">
    <source>
        <dbReference type="ARBA" id="ARBA00040509"/>
    </source>
</evidence>
<dbReference type="Gene3D" id="2.120.10.10">
    <property type="match status" value="2"/>
</dbReference>
<evidence type="ECO:0000313" key="27">
    <source>
        <dbReference type="EMBL" id="TKC34582.1"/>
    </source>
</evidence>
<sequence>MTAERPGTVPPGRPGRPRMLGSWGGCRVQVFAAIFLLLLSSAGVGARAKDDFSLVRPLVTMEQLLWVSGKQIGSVDTFRIPLITTSPRGTLLAFAEARKMSASDKGAKFIALRRSTDQGSTWSPTAFIVDDGESPDGLNLGAVVSDTTTGVVFLFYSLCAHKAGCQVASTMLVWSKDDGISWSSPRNLSLDIGTEMFAPGPGSGIQVSVLRWVEGGGGGFPPLLLSPLEVSSVCGTPVLFPQKQREPRKGRLIVCGHGTLERDGVFCLLSDDRGASWHYGSGVSGIPYGQPKRENDFSPDECQPFELPDGSVVINARNQNNYHCHCRIILRSYDACDTLRPRDVTFDPELVDPVVAAGAVATNSGIVFFSNPAHPEFREYLPGVNLTLRWSFSNGTSWQKETVQLWPGPSGYSSLATLEGSVGGEDQAPQLYVLYEKGRKQYIESISLAKVSVYGTL</sequence>
<comment type="function">
    <text evidence="21">Catalyzes the removal of sialic acid (N-acetylneuraminic acid) moieties from glycoproteins and glycolipids. To be active, it is strictly dependent on its presence in the multienzyme complex. Appears to have a preference for alpha 2-3 and alpha 2-6 sialyl linkage.</text>
</comment>
<keyword evidence="14" id="KW-0443">Lipid metabolism</keyword>
<comment type="subcellular location">
    <subcellularLocation>
        <location evidence="4">Cell membrane</location>
    </subcellularLocation>
    <subcellularLocation>
        <location evidence="5">Cytoplasmic vesicle</location>
    </subcellularLocation>
    <subcellularLocation>
        <location evidence="3">Lysosome lumen</location>
    </subcellularLocation>
    <subcellularLocation>
        <location evidence="2">Lysosome membrane</location>
        <topology evidence="2">Peripheral membrane protein</topology>
        <orientation evidence="2">Lumenal side</orientation>
    </subcellularLocation>
</comment>
<keyword evidence="15" id="KW-0472">Membrane</keyword>
<evidence type="ECO:0000256" key="20">
    <source>
        <dbReference type="ARBA" id="ARBA00023329"/>
    </source>
</evidence>
<dbReference type="InterPro" id="IPR026856">
    <property type="entry name" value="Sialidase_fam"/>
</dbReference>
<proteinExistence type="inferred from homology"/>
<keyword evidence="13" id="KW-0442">Lipid degradation</keyword>
<dbReference type="EC" id="3.2.1.18" evidence="7"/>
<protein>
    <recommendedName>
        <fullName evidence="23">Sialidase-1</fullName>
        <ecNumber evidence="7">3.2.1.18</ecNumber>
    </recommendedName>
    <alternativeName>
        <fullName evidence="25">Lysosomal sialidase</fullName>
    </alternativeName>
    <alternativeName>
        <fullName evidence="24">N-acetyl-alpha-neuraminidase 1</fullName>
    </alternativeName>
</protein>
<evidence type="ECO:0000256" key="12">
    <source>
        <dbReference type="ARBA" id="ARBA00022801"/>
    </source>
</evidence>
<evidence type="ECO:0000256" key="24">
    <source>
        <dbReference type="ARBA" id="ARBA00041332"/>
    </source>
</evidence>
<dbReference type="InterPro" id="IPR011040">
    <property type="entry name" value="Sialidase"/>
</dbReference>
<evidence type="ECO:0000256" key="10">
    <source>
        <dbReference type="ARBA" id="ARBA00022729"/>
    </source>
</evidence>
<keyword evidence="10" id="KW-0732">Signal</keyword>
<evidence type="ECO:0000256" key="2">
    <source>
        <dbReference type="ARBA" id="ARBA00004207"/>
    </source>
</evidence>
<evidence type="ECO:0000259" key="26">
    <source>
        <dbReference type="Pfam" id="PF13088"/>
    </source>
</evidence>
<dbReference type="SUPFAM" id="SSF50939">
    <property type="entry name" value="Sialidases"/>
    <property type="match status" value="1"/>
</dbReference>
<name>A0A4U1EEN8_MONMO</name>
<evidence type="ECO:0000256" key="21">
    <source>
        <dbReference type="ARBA" id="ARBA00037235"/>
    </source>
</evidence>
<gene>
    <name evidence="27" type="ORF">EI555_004026</name>
</gene>
<dbReference type="GO" id="GO:0043202">
    <property type="term" value="C:lysosomal lumen"/>
    <property type="evidence" value="ECO:0007669"/>
    <property type="project" value="UniProtKB-SubCell"/>
</dbReference>
<keyword evidence="9" id="KW-0597">Phosphoprotein</keyword>
<dbReference type="Pfam" id="PF13088">
    <property type="entry name" value="BNR_2"/>
    <property type="match status" value="2"/>
</dbReference>
<dbReference type="Proteomes" id="UP000308365">
    <property type="component" value="Unassembled WGS sequence"/>
</dbReference>